<reference evidence="1" key="1">
    <citation type="submission" date="2020-05" db="EMBL/GenBank/DDBJ databases">
        <title>Complete genome sequence of Bradyrhizobium diazoefficiens XF3 isolated from soybean nodule.</title>
        <authorList>
            <person name="Noda R."/>
            <person name="Kakizaki K."/>
            <person name="Minamisawa K."/>
        </authorList>
    </citation>
    <scope>NUCLEOTIDE SEQUENCE</scope>
    <source>
        <strain evidence="1">XF3</strain>
    </source>
</reference>
<evidence type="ECO:0008006" key="2">
    <source>
        <dbReference type="Google" id="ProtNLM"/>
    </source>
</evidence>
<proteinExistence type="predicted"/>
<name>A0A809Y7D6_9BRAD</name>
<organism evidence="1">
    <name type="scientific">Bradyrhizobium diazoefficiens</name>
    <dbReference type="NCBI Taxonomy" id="1355477"/>
    <lineage>
        <taxon>Bacteria</taxon>
        <taxon>Pseudomonadati</taxon>
        <taxon>Pseudomonadota</taxon>
        <taxon>Alphaproteobacteria</taxon>
        <taxon>Hyphomicrobiales</taxon>
        <taxon>Nitrobacteraceae</taxon>
        <taxon>Bradyrhizobium</taxon>
    </lineage>
</organism>
<accession>A0A809Y7D6</accession>
<gene>
    <name evidence="1" type="ORF">XF3B_07450</name>
</gene>
<dbReference type="AlphaFoldDB" id="A0A809Y7D6"/>
<dbReference type="RefSeq" id="WP_182872439.1">
    <property type="nucleotide sequence ID" value="NZ_AP022639.1"/>
</dbReference>
<protein>
    <recommendedName>
        <fullName evidence="2">Phospholipase D-like domain-containing protein</fullName>
    </recommendedName>
</protein>
<evidence type="ECO:0000313" key="1">
    <source>
        <dbReference type="EMBL" id="BCE35714.1"/>
    </source>
</evidence>
<sequence>MKVLYSSNELHDAIATVLSDPKPGDRRIALVAYVGGRAEAFLPDPAGLDIVCWLKSGSTDPLTLARLRERGAKLFKSDLLHMKVYWSSRNGCVICSANASGSALGSASQKEAGVYLPAGSVNIDRLWSYAKPAKIKEGDLRLLNRQADREPSSFRSSAPVDNADFLEWKKFRLSEWSLGWWYEDAELARKSKAVAKERFGIKKPVDFLNLRKGQLRSYDWALSFRLPHVTDVNWFYTDFVHPIDSADKLAFDSDNPFQAVQARPLRDCPRPPFKVDRRFRSALRRAIASYGPERIENKKSLRPTEEFIDLIAQELSI</sequence>
<dbReference type="EMBL" id="AP023093">
    <property type="protein sequence ID" value="BCE35714.1"/>
    <property type="molecule type" value="Genomic_DNA"/>
</dbReference>